<dbReference type="GO" id="GO:0010506">
    <property type="term" value="P:regulation of autophagy"/>
    <property type="evidence" value="ECO:0007669"/>
    <property type="project" value="InterPro"/>
</dbReference>
<organism evidence="9 10">
    <name type="scientific">Oidiodendron maius (strain Zn)</name>
    <dbReference type="NCBI Taxonomy" id="913774"/>
    <lineage>
        <taxon>Eukaryota</taxon>
        <taxon>Fungi</taxon>
        <taxon>Dikarya</taxon>
        <taxon>Ascomycota</taxon>
        <taxon>Pezizomycotina</taxon>
        <taxon>Leotiomycetes</taxon>
        <taxon>Leotiomycetes incertae sedis</taxon>
        <taxon>Myxotrichaceae</taxon>
        <taxon>Oidiodendron</taxon>
    </lineage>
</organism>
<evidence type="ECO:0000256" key="7">
    <source>
        <dbReference type="SAM" id="MobiDB-lite"/>
    </source>
</evidence>
<dbReference type="OrthoDB" id="541276at2759"/>
<keyword evidence="10" id="KW-1185">Reference proteome</keyword>
<dbReference type="HOGENOM" id="CLU_379965_0_0_1"/>
<evidence type="ECO:0000256" key="3">
    <source>
        <dbReference type="ARBA" id="ARBA00022840"/>
    </source>
</evidence>
<name>A0A0C3DID1_OIDMZ</name>
<protein>
    <recommendedName>
        <fullName evidence="5">Autophagy-related protein 1</fullName>
    </recommendedName>
</protein>
<evidence type="ECO:0000259" key="8">
    <source>
        <dbReference type="PROSITE" id="PS50011"/>
    </source>
</evidence>
<accession>A0A0C3DID1</accession>
<dbReference type="GO" id="GO:0004674">
    <property type="term" value="F:protein serine/threonine kinase activity"/>
    <property type="evidence" value="ECO:0007669"/>
    <property type="project" value="InterPro"/>
</dbReference>
<sequence>MIRPLREKWIFSNDTNVASAGQGCRHRPGATPRVANSKGQLICGGQGLGGAQSGRQSGRIYWVGDWPKRAAPVDRTLDETMTHHGAAVPVDSCGQAILDRSPALLLLLIGACWAAGTNQQVALRTNMRCRGWLALIAESLCASPGLVRRWISIWCIAIRHHLSPPSPTSTVFHSFDLVPHPSLSLNLSSSATLLVTIQLPSRPFATPSTRDPSALLRRPLSATSIDDQRTALNNSTFWIQGHTTFSFSVLILLDPEGPSLHKEYIARTFLSKAMHNAQLNTPPQTPPPQQPVGRRLPSPESRIGIFLGQTLELRGILGTGAYGVVYSALDHSTGIWYAVKALSKTNPNGEPLDRRQQEFQSREIQLHYAASAHPNIVSMLKIVDDKDCTYVVLEYCPEGDLFSNITEKGRYVSNDALIRRAFLQILDAVEHCHRLGIYHRDLKPENILVSNSGADVLLADFGLATTDSISEDHGCGSTFYMSPECLDQSSRNPSYRCAPNDIWSLGVILVNLTCGRNPWKQASLQDSTYRAFARNRNFLKTILPLSDELNDILAMIFESNPEDRITVSQLKRRIQHCPRFSAAQQLPTPVSSPTSSVSDNGSLPETCATLSDVGSDSGYDSMESDSASDEEECFEVDTPISPQRPVVPFVNPQTQQYVLPSQDAYGRTGLVPEKAVVAHPYMVHNTWIQSWFSNGYPFRQPQAAPQVFHPTPYPPYPSHFQLIRDVYVY</sequence>
<dbReference type="InterPro" id="IPR017441">
    <property type="entry name" value="Protein_kinase_ATP_BS"/>
</dbReference>
<dbReference type="PANTHER" id="PTHR24348">
    <property type="entry name" value="SERINE/THREONINE-PROTEIN KINASE UNC-51-RELATED"/>
    <property type="match status" value="1"/>
</dbReference>
<dbReference type="PROSITE" id="PS00108">
    <property type="entry name" value="PROTEIN_KINASE_ST"/>
    <property type="match status" value="1"/>
</dbReference>
<dbReference type="GO" id="GO:0006914">
    <property type="term" value="P:autophagy"/>
    <property type="evidence" value="ECO:0007669"/>
    <property type="project" value="UniProtKB-KW"/>
</dbReference>
<dbReference type="SUPFAM" id="SSF56112">
    <property type="entry name" value="Protein kinase-like (PK-like)"/>
    <property type="match status" value="1"/>
</dbReference>
<dbReference type="GO" id="GO:0034045">
    <property type="term" value="C:phagophore assembly site membrane"/>
    <property type="evidence" value="ECO:0007669"/>
    <property type="project" value="UniProtKB-SubCell"/>
</dbReference>
<dbReference type="InterPro" id="IPR008271">
    <property type="entry name" value="Ser/Thr_kinase_AS"/>
</dbReference>
<keyword evidence="2 6" id="KW-0547">Nucleotide-binding</keyword>
<dbReference type="AlphaFoldDB" id="A0A0C3DID1"/>
<feature type="domain" description="Protein kinase" evidence="8">
    <location>
        <begin position="311"/>
        <end position="580"/>
    </location>
</feature>
<evidence type="ECO:0000256" key="6">
    <source>
        <dbReference type="PROSITE-ProRule" id="PRU10141"/>
    </source>
</evidence>
<reference evidence="9 10" key="1">
    <citation type="submission" date="2014-04" db="EMBL/GenBank/DDBJ databases">
        <authorList>
            <consortium name="DOE Joint Genome Institute"/>
            <person name="Kuo A."/>
            <person name="Martino E."/>
            <person name="Perotto S."/>
            <person name="Kohler A."/>
            <person name="Nagy L.G."/>
            <person name="Floudas D."/>
            <person name="Copeland A."/>
            <person name="Barry K.W."/>
            <person name="Cichocki N."/>
            <person name="Veneault-Fourrey C."/>
            <person name="LaButti K."/>
            <person name="Lindquist E.A."/>
            <person name="Lipzen A."/>
            <person name="Lundell T."/>
            <person name="Morin E."/>
            <person name="Murat C."/>
            <person name="Sun H."/>
            <person name="Tunlid A."/>
            <person name="Henrissat B."/>
            <person name="Grigoriev I.V."/>
            <person name="Hibbett D.S."/>
            <person name="Martin F."/>
            <person name="Nordberg H.P."/>
            <person name="Cantor M.N."/>
            <person name="Hua S.X."/>
        </authorList>
    </citation>
    <scope>NUCLEOTIDE SEQUENCE [LARGE SCALE GENOMIC DNA]</scope>
    <source>
        <strain evidence="9 10">Zn</strain>
    </source>
</reference>
<dbReference type="STRING" id="913774.A0A0C3DID1"/>
<evidence type="ECO:0000256" key="4">
    <source>
        <dbReference type="ARBA" id="ARBA00023006"/>
    </source>
</evidence>
<gene>
    <name evidence="9" type="ORF">OIDMADRAFT_53284</name>
</gene>
<reference evidence="10" key="2">
    <citation type="submission" date="2015-01" db="EMBL/GenBank/DDBJ databases">
        <title>Evolutionary Origins and Diversification of the Mycorrhizal Mutualists.</title>
        <authorList>
            <consortium name="DOE Joint Genome Institute"/>
            <consortium name="Mycorrhizal Genomics Consortium"/>
            <person name="Kohler A."/>
            <person name="Kuo A."/>
            <person name="Nagy L.G."/>
            <person name="Floudas D."/>
            <person name="Copeland A."/>
            <person name="Barry K.W."/>
            <person name="Cichocki N."/>
            <person name="Veneault-Fourrey C."/>
            <person name="LaButti K."/>
            <person name="Lindquist E.A."/>
            <person name="Lipzen A."/>
            <person name="Lundell T."/>
            <person name="Morin E."/>
            <person name="Murat C."/>
            <person name="Riley R."/>
            <person name="Ohm R."/>
            <person name="Sun H."/>
            <person name="Tunlid A."/>
            <person name="Henrissat B."/>
            <person name="Grigoriev I.V."/>
            <person name="Hibbett D.S."/>
            <person name="Martin F."/>
        </authorList>
    </citation>
    <scope>NUCLEOTIDE SEQUENCE [LARGE SCALE GENOMIC DNA]</scope>
    <source>
        <strain evidence="10">Zn</strain>
    </source>
</reference>
<evidence type="ECO:0000313" key="10">
    <source>
        <dbReference type="Proteomes" id="UP000054321"/>
    </source>
</evidence>
<feature type="region of interest" description="Disordered" evidence="7">
    <location>
        <begin position="277"/>
        <end position="298"/>
    </location>
</feature>
<dbReference type="Proteomes" id="UP000054321">
    <property type="component" value="Unassembled WGS sequence"/>
</dbReference>
<feature type="compositionally biased region" description="Low complexity" evidence="7">
    <location>
        <begin position="587"/>
        <end position="598"/>
    </location>
</feature>
<evidence type="ECO:0000313" key="9">
    <source>
        <dbReference type="EMBL" id="KIN01763.1"/>
    </source>
</evidence>
<dbReference type="EMBL" id="KN832875">
    <property type="protein sequence ID" value="KIN01763.1"/>
    <property type="molecule type" value="Genomic_DNA"/>
</dbReference>
<dbReference type="PROSITE" id="PS00107">
    <property type="entry name" value="PROTEIN_KINASE_ATP"/>
    <property type="match status" value="1"/>
</dbReference>
<dbReference type="InParanoid" id="A0A0C3DID1"/>
<keyword evidence="3 6" id="KW-0067">ATP-binding</keyword>
<evidence type="ECO:0000256" key="2">
    <source>
        <dbReference type="ARBA" id="ARBA00022741"/>
    </source>
</evidence>
<dbReference type="SMART" id="SM00220">
    <property type="entry name" value="S_TKc"/>
    <property type="match status" value="1"/>
</dbReference>
<comment type="subcellular location">
    <subcellularLocation>
        <location evidence="1">Preautophagosomal structure membrane</location>
        <topology evidence="1">Peripheral membrane protein</topology>
    </subcellularLocation>
</comment>
<keyword evidence="4" id="KW-0072">Autophagy</keyword>
<dbReference type="Gene3D" id="1.10.510.10">
    <property type="entry name" value="Transferase(Phosphotransferase) domain 1"/>
    <property type="match status" value="1"/>
</dbReference>
<dbReference type="Pfam" id="PF00069">
    <property type="entry name" value="Pkinase"/>
    <property type="match status" value="1"/>
</dbReference>
<proteinExistence type="predicted"/>
<dbReference type="InterPro" id="IPR045269">
    <property type="entry name" value="Atg1-like"/>
</dbReference>
<dbReference type="PROSITE" id="PS50011">
    <property type="entry name" value="PROTEIN_KINASE_DOM"/>
    <property type="match status" value="1"/>
</dbReference>
<feature type="region of interest" description="Disordered" evidence="7">
    <location>
        <begin position="585"/>
        <end position="605"/>
    </location>
</feature>
<feature type="binding site" evidence="6">
    <location>
        <position position="340"/>
    </location>
    <ligand>
        <name>ATP</name>
        <dbReference type="ChEBI" id="CHEBI:30616"/>
    </ligand>
</feature>
<dbReference type="GO" id="GO:0005524">
    <property type="term" value="F:ATP binding"/>
    <property type="evidence" value="ECO:0007669"/>
    <property type="project" value="UniProtKB-UniRule"/>
</dbReference>
<dbReference type="InterPro" id="IPR011009">
    <property type="entry name" value="Kinase-like_dom_sf"/>
</dbReference>
<evidence type="ECO:0000256" key="1">
    <source>
        <dbReference type="ARBA" id="ARBA00004623"/>
    </source>
</evidence>
<dbReference type="InterPro" id="IPR000719">
    <property type="entry name" value="Prot_kinase_dom"/>
</dbReference>
<dbReference type="CDD" id="cd13993">
    <property type="entry name" value="STKc_Pat1_like"/>
    <property type="match status" value="1"/>
</dbReference>
<evidence type="ECO:0000256" key="5">
    <source>
        <dbReference type="ARBA" id="ARBA00030237"/>
    </source>
</evidence>